<evidence type="ECO:0000259" key="1">
    <source>
        <dbReference type="Pfam" id="PF20209"/>
    </source>
</evidence>
<organism evidence="2 3">
    <name type="scientific">Mycena metata</name>
    <dbReference type="NCBI Taxonomy" id="1033252"/>
    <lineage>
        <taxon>Eukaryota</taxon>
        <taxon>Fungi</taxon>
        <taxon>Dikarya</taxon>
        <taxon>Basidiomycota</taxon>
        <taxon>Agaricomycotina</taxon>
        <taxon>Agaricomycetes</taxon>
        <taxon>Agaricomycetidae</taxon>
        <taxon>Agaricales</taxon>
        <taxon>Marasmiineae</taxon>
        <taxon>Mycenaceae</taxon>
        <taxon>Mycena</taxon>
    </lineage>
</organism>
<dbReference type="Proteomes" id="UP001215598">
    <property type="component" value="Unassembled WGS sequence"/>
</dbReference>
<feature type="non-terminal residue" evidence="2">
    <location>
        <position position="294"/>
    </location>
</feature>
<protein>
    <recommendedName>
        <fullName evidence="1">DUF6570 domain-containing protein</fullName>
    </recommendedName>
</protein>
<accession>A0AAD7K352</accession>
<dbReference type="AlphaFoldDB" id="A0AAD7K352"/>
<sequence length="294" mass="32574">MDICSTCKPVLKKKFQPLDALANFQYYARDELPEAVREAFNSASLYDLMMVSRSRCTRITHMFCDKPDAKGWEKVRSLSQGYSKGNVAIFPQDVKSVRPMLPPAADEIKEAMCALFIGPHTAPTRDNIKALKPVLVSKNRVQTMIEFLLKNNPQYIDSGVAFSSDNLDSLYPEDTEEAVPVAIELCCLEGTADPAPPSFADRGDQACTLPPLVETMPDDGSLVMDAVGYSIGENTPKSQRDMKAAAVSWCLDRHNFIKMQTGSKFVTDRDPGLLTFTFPALDPWGIGGFYEPNR</sequence>
<reference evidence="2" key="1">
    <citation type="submission" date="2023-03" db="EMBL/GenBank/DDBJ databases">
        <title>Massive genome expansion in bonnet fungi (Mycena s.s.) driven by repeated elements and novel gene families across ecological guilds.</title>
        <authorList>
            <consortium name="Lawrence Berkeley National Laboratory"/>
            <person name="Harder C.B."/>
            <person name="Miyauchi S."/>
            <person name="Viragh M."/>
            <person name="Kuo A."/>
            <person name="Thoen E."/>
            <person name="Andreopoulos B."/>
            <person name="Lu D."/>
            <person name="Skrede I."/>
            <person name="Drula E."/>
            <person name="Henrissat B."/>
            <person name="Morin E."/>
            <person name="Kohler A."/>
            <person name="Barry K."/>
            <person name="LaButti K."/>
            <person name="Morin E."/>
            <person name="Salamov A."/>
            <person name="Lipzen A."/>
            <person name="Mereny Z."/>
            <person name="Hegedus B."/>
            <person name="Baldrian P."/>
            <person name="Stursova M."/>
            <person name="Weitz H."/>
            <person name="Taylor A."/>
            <person name="Grigoriev I.V."/>
            <person name="Nagy L.G."/>
            <person name="Martin F."/>
            <person name="Kauserud H."/>
        </authorList>
    </citation>
    <scope>NUCLEOTIDE SEQUENCE</scope>
    <source>
        <strain evidence="2">CBHHK182m</strain>
    </source>
</reference>
<name>A0AAD7K352_9AGAR</name>
<feature type="domain" description="DUF6570" evidence="1">
    <location>
        <begin position="16"/>
        <end position="168"/>
    </location>
</feature>
<dbReference type="EMBL" id="JARKIB010000011">
    <property type="protein sequence ID" value="KAJ7774867.1"/>
    <property type="molecule type" value="Genomic_DNA"/>
</dbReference>
<dbReference type="Pfam" id="PF20209">
    <property type="entry name" value="DUF6570"/>
    <property type="match status" value="1"/>
</dbReference>
<evidence type="ECO:0000313" key="3">
    <source>
        <dbReference type="Proteomes" id="UP001215598"/>
    </source>
</evidence>
<keyword evidence="3" id="KW-1185">Reference proteome</keyword>
<comment type="caution">
    <text evidence="2">The sequence shown here is derived from an EMBL/GenBank/DDBJ whole genome shotgun (WGS) entry which is preliminary data.</text>
</comment>
<gene>
    <name evidence="2" type="ORF">B0H16DRAFT_1303004</name>
</gene>
<dbReference type="InterPro" id="IPR046700">
    <property type="entry name" value="DUF6570"/>
</dbReference>
<proteinExistence type="predicted"/>
<evidence type="ECO:0000313" key="2">
    <source>
        <dbReference type="EMBL" id="KAJ7774867.1"/>
    </source>
</evidence>